<dbReference type="InterPro" id="IPR021139">
    <property type="entry name" value="NYN"/>
</dbReference>
<dbReference type="CDD" id="cd10911">
    <property type="entry name" value="PIN_LabA"/>
    <property type="match status" value="1"/>
</dbReference>
<protein>
    <recommendedName>
        <fullName evidence="1">NYN domain-containing protein</fullName>
    </recommendedName>
</protein>
<evidence type="ECO:0000313" key="2">
    <source>
        <dbReference type="EMBL" id="CAA9444880.1"/>
    </source>
</evidence>
<dbReference type="PANTHER" id="PTHR35458">
    <property type="entry name" value="SLR0755 PROTEIN"/>
    <property type="match status" value="1"/>
</dbReference>
<accession>A0A6J4QHR5</accession>
<dbReference type="InterPro" id="IPR047140">
    <property type="entry name" value="LabA"/>
</dbReference>
<dbReference type="GO" id="GO:0004540">
    <property type="term" value="F:RNA nuclease activity"/>
    <property type="evidence" value="ECO:0007669"/>
    <property type="project" value="InterPro"/>
</dbReference>
<gene>
    <name evidence="2" type="ORF">AVDCRST_MAG28-600</name>
</gene>
<dbReference type="Pfam" id="PF01936">
    <property type="entry name" value="NYN"/>
    <property type="match status" value="1"/>
</dbReference>
<feature type="domain" description="NYN" evidence="1">
    <location>
        <begin position="16"/>
        <end position="186"/>
    </location>
</feature>
<dbReference type="PANTHER" id="PTHR35458:SF8">
    <property type="entry name" value="SLR0650 PROTEIN"/>
    <property type="match status" value="1"/>
</dbReference>
<organism evidence="2">
    <name type="scientific">uncultured Rubrobacteraceae bacterium</name>
    <dbReference type="NCBI Taxonomy" id="349277"/>
    <lineage>
        <taxon>Bacteria</taxon>
        <taxon>Bacillati</taxon>
        <taxon>Actinomycetota</taxon>
        <taxon>Rubrobacteria</taxon>
        <taxon>Rubrobacterales</taxon>
        <taxon>Rubrobacteraceae</taxon>
        <taxon>environmental samples</taxon>
    </lineage>
</organism>
<evidence type="ECO:0000259" key="1">
    <source>
        <dbReference type="Pfam" id="PF01936"/>
    </source>
</evidence>
<sequence length="210" mass="22636">MRSAVGTLGRLDAMEKVAVFVDGANLYHSIKSYYKGILDYGVLLDAAVGGRKLLRATFYIVEKQEPDEASTGASGGGGGSGARSFVYNLNRFGYKVRSKPLVVHETLSAEGERVVSHKGDWDMGIVVDMVRLADHADTYVLVSGDGDYVEAIEYLQSEKGLRIEVVSAGQCTSQALLDVCDTHTDLSDISDLFRRPAPSKAVSDQHSAIS</sequence>
<dbReference type="Gene3D" id="3.40.50.1010">
    <property type="entry name" value="5'-nuclease"/>
    <property type="match status" value="1"/>
</dbReference>
<name>A0A6J4QHR5_9ACTN</name>
<proteinExistence type="predicted"/>
<dbReference type="AlphaFoldDB" id="A0A6J4QHR5"/>
<dbReference type="EMBL" id="CADCVE010000017">
    <property type="protein sequence ID" value="CAA9444880.1"/>
    <property type="molecule type" value="Genomic_DNA"/>
</dbReference>
<reference evidence="2" key="1">
    <citation type="submission" date="2020-02" db="EMBL/GenBank/DDBJ databases">
        <authorList>
            <person name="Meier V. D."/>
        </authorList>
    </citation>
    <scope>NUCLEOTIDE SEQUENCE</scope>
    <source>
        <strain evidence="2">AVDCRST_MAG28</strain>
    </source>
</reference>